<dbReference type="Pfam" id="PF21924">
    <property type="entry name" value="XRCC4_CC"/>
    <property type="match status" value="1"/>
</dbReference>
<keyword evidence="2" id="KW-0227">DNA damage</keyword>
<evidence type="ECO:0000313" key="10">
    <source>
        <dbReference type="Proteomes" id="UP001237642"/>
    </source>
</evidence>
<dbReference type="GO" id="GO:0005958">
    <property type="term" value="C:DNA-dependent protein kinase-DNA ligase 4 complex"/>
    <property type="evidence" value="ECO:0007669"/>
    <property type="project" value="TreeGrafter"/>
</dbReference>
<organism evidence="9 10">
    <name type="scientific">Heracleum sosnowskyi</name>
    <dbReference type="NCBI Taxonomy" id="360622"/>
    <lineage>
        <taxon>Eukaryota</taxon>
        <taxon>Viridiplantae</taxon>
        <taxon>Streptophyta</taxon>
        <taxon>Embryophyta</taxon>
        <taxon>Tracheophyta</taxon>
        <taxon>Spermatophyta</taxon>
        <taxon>Magnoliopsida</taxon>
        <taxon>eudicotyledons</taxon>
        <taxon>Gunneridae</taxon>
        <taxon>Pentapetalae</taxon>
        <taxon>asterids</taxon>
        <taxon>campanulids</taxon>
        <taxon>Apiales</taxon>
        <taxon>Apiaceae</taxon>
        <taxon>Apioideae</taxon>
        <taxon>apioid superclade</taxon>
        <taxon>Tordylieae</taxon>
        <taxon>Tordyliinae</taxon>
        <taxon>Heracleum</taxon>
    </lineage>
</organism>
<evidence type="ECO:0000259" key="6">
    <source>
        <dbReference type="Pfam" id="PF04677"/>
    </source>
</evidence>
<dbReference type="GO" id="GO:0003677">
    <property type="term" value="F:DNA binding"/>
    <property type="evidence" value="ECO:0007669"/>
    <property type="project" value="InterPro"/>
</dbReference>
<dbReference type="InterPro" id="IPR053962">
    <property type="entry name" value="XRCC4_CC"/>
</dbReference>
<evidence type="ECO:0000313" key="9">
    <source>
        <dbReference type="EMBL" id="KAK1379893.1"/>
    </source>
</evidence>
<dbReference type="InterPro" id="IPR010585">
    <property type="entry name" value="DNA_repair_prot_XRCC4"/>
</dbReference>
<dbReference type="AlphaFoldDB" id="A0AAD8MQ68"/>
<evidence type="ECO:0000256" key="1">
    <source>
        <dbReference type="ARBA" id="ARBA00004123"/>
    </source>
</evidence>
<comment type="subcellular location">
    <subcellularLocation>
        <location evidence="1">Nucleus</location>
    </subcellularLocation>
</comment>
<dbReference type="SUPFAM" id="SSF54197">
    <property type="entry name" value="HIT-like"/>
    <property type="match status" value="1"/>
</dbReference>
<dbReference type="Pfam" id="PF06632">
    <property type="entry name" value="XRCC4"/>
    <property type="match status" value="1"/>
</dbReference>
<evidence type="ECO:0000259" key="7">
    <source>
        <dbReference type="Pfam" id="PF06632"/>
    </source>
</evidence>
<reference evidence="9" key="1">
    <citation type="submission" date="2023-02" db="EMBL/GenBank/DDBJ databases">
        <title>Genome of toxic invasive species Heracleum sosnowskyi carries increased number of genes despite the absence of recent whole-genome duplications.</title>
        <authorList>
            <person name="Schelkunov M."/>
            <person name="Shtratnikova V."/>
            <person name="Makarenko M."/>
            <person name="Klepikova A."/>
            <person name="Omelchenko D."/>
            <person name="Novikova G."/>
            <person name="Obukhova E."/>
            <person name="Bogdanov V."/>
            <person name="Penin A."/>
            <person name="Logacheva M."/>
        </authorList>
    </citation>
    <scope>NUCLEOTIDE SEQUENCE</scope>
    <source>
        <strain evidence="9">Hsosn_3</strain>
        <tissue evidence="9">Leaf</tissue>
    </source>
</reference>
<feature type="region of interest" description="Disordered" evidence="5">
    <location>
        <begin position="199"/>
        <end position="256"/>
    </location>
</feature>
<dbReference type="GO" id="GO:0032807">
    <property type="term" value="C:DNA ligase IV complex"/>
    <property type="evidence" value="ECO:0007669"/>
    <property type="project" value="TreeGrafter"/>
</dbReference>
<dbReference type="GO" id="GO:0010165">
    <property type="term" value="P:response to X-ray"/>
    <property type="evidence" value="ECO:0007669"/>
    <property type="project" value="TreeGrafter"/>
</dbReference>
<dbReference type="InterPro" id="IPR036265">
    <property type="entry name" value="HIT-like_sf"/>
</dbReference>
<dbReference type="PANTHER" id="PTHR28559:SF1">
    <property type="entry name" value="DNA REPAIR PROTEIN XRCC4"/>
    <property type="match status" value="1"/>
</dbReference>
<comment type="caution">
    <text evidence="9">The sequence shown here is derived from an EMBL/GenBank/DDBJ whole genome shotgun (WGS) entry which is preliminary data.</text>
</comment>
<feature type="region of interest" description="Disordered" evidence="5">
    <location>
        <begin position="387"/>
        <end position="407"/>
    </location>
</feature>
<dbReference type="Pfam" id="PF04677">
    <property type="entry name" value="CwfJ_C_1"/>
    <property type="match status" value="1"/>
</dbReference>
<dbReference type="Gene3D" id="2.170.210.10">
    <property type="entry name" value="DNA double-strand break repair and VJ recombination XRCC4, N-terminal"/>
    <property type="match status" value="1"/>
</dbReference>
<reference evidence="9" key="2">
    <citation type="submission" date="2023-05" db="EMBL/GenBank/DDBJ databases">
        <authorList>
            <person name="Schelkunov M.I."/>
        </authorList>
    </citation>
    <scope>NUCLEOTIDE SEQUENCE</scope>
    <source>
        <strain evidence="9">Hsosn_3</strain>
        <tissue evidence="9">Leaf</tissue>
    </source>
</reference>
<evidence type="ECO:0000256" key="4">
    <source>
        <dbReference type="ARBA" id="ARBA00023242"/>
    </source>
</evidence>
<evidence type="ECO:0000256" key="3">
    <source>
        <dbReference type="ARBA" id="ARBA00023204"/>
    </source>
</evidence>
<protein>
    <submittedName>
        <fullName evidence="9">Uncharacterized protein</fullName>
    </submittedName>
</protein>
<evidence type="ECO:0000259" key="8">
    <source>
        <dbReference type="Pfam" id="PF21924"/>
    </source>
</evidence>
<dbReference type="GO" id="GO:0006303">
    <property type="term" value="P:double-strand break repair via nonhomologous end joining"/>
    <property type="evidence" value="ECO:0007669"/>
    <property type="project" value="UniProtKB-ARBA"/>
</dbReference>
<keyword evidence="3" id="KW-0234">DNA repair</keyword>
<dbReference type="PANTHER" id="PTHR28559">
    <property type="entry name" value="DNA REPAIR PROTEIN XRCC4"/>
    <property type="match status" value="1"/>
</dbReference>
<dbReference type="InterPro" id="IPR053961">
    <property type="entry name" value="XRCC4_N"/>
</dbReference>
<dbReference type="EMBL" id="JAUIZM010000006">
    <property type="protein sequence ID" value="KAK1379893.1"/>
    <property type="molecule type" value="Genomic_DNA"/>
</dbReference>
<feature type="compositionally biased region" description="Basic and acidic residues" evidence="5">
    <location>
        <begin position="213"/>
        <end position="235"/>
    </location>
</feature>
<dbReference type="Proteomes" id="UP001237642">
    <property type="component" value="Unassembled WGS sequence"/>
</dbReference>
<sequence>MESARHTCLKLDLRSEFEPVFVKGTWYQSHFELSITDGLDAWSCNGSEEEVKDRAAQWDQPVSEYIQLAESYLGFQHPGSVYGFNDAGNGCKRLSWTFEREGTKLEWRWKCQPSSNSKKTTAGILDFLMDANIRLSEEVVRKSQLSEKLKEEAEKCLAQSEKFCSEKAEFETAVYEKFLRVLNSKKAKLRDLRNRLSKQGASGKLEEEEEDVSTDKTESFDERSDDEKSEEELSKDLPSSSKNISASRPRGDGGASWRLKALKRAKEQATRDGRNLDEVVEERWGTRSTGSFCGICPITCSSDSYTKSEEGAEFLGDAILYLEAEKIKAQSDDQQILSRTQEGHTSRYIMHDSTVRHKKNEEDADMHLANNIMQNKKFSIAGQADDEYDYDKGPRKQSGKKGGNDHRSRAMTNYAQCILTQQERCKFCFENPMRPRHLLISIANFVYLMLPQWQPVVRGHCCILPMQHEASTRNIDNNAWDEIRNFKKCLIRMFAEQEKDVVFIETVKGLAQQRRHCLVECIPLPQAIAKQAPLFFRKVLFVEQVKTTMQHHFKDLYLQKSWALKSLVSPWWHIRVLLRRAKRNQASWAYGRDHLLVLQLNS</sequence>
<dbReference type="GO" id="GO:0006310">
    <property type="term" value="P:DNA recombination"/>
    <property type="evidence" value="ECO:0007669"/>
    <property type="project" value="InterPro"/>
</dbReference>
<gene>
    <name evidence="9" type="ORF">POM88_026637</name>
</gene>
<dbReference type="SUPFAM" id="SSF58022">
    <property type="entry name" value="XRCC4, C-terminal oligomerization domain"/>
    <property type="match status" value="1"/>
</dbReference>
<accession>A0AAD8MQ68</accession>
<name>A0AAD8MQ68_9APIA</name>
<evidence type="ECO:0000256" key="2">
    <source>
        <dbReference type="ARBA" id="ARBA00022763"/>
    </source>
</evidence>
<feature type="domain" description="XRCC4 N-terminal" evidence="7">
    <location>
        <begin position="20"/>
        <end position="114"/>
    </location>
</feature>
<feature type="domain" description="Cwf19-like C-terminal" evidence="6">
    <location>
        <begin position="419"/>
        <end position="537"/>
    </location>
</feature>
<evidence type="ECO:0000256" key="5">
    <source>
        <dbReference type="SAM" id="MobiDB-lite"/>
    </source>
</evidence>
<feature type="domain" description="XRCC4 coiled-coil" evidence="8">
    <location>
        <begin position="146"/>
        <end position="192"/>
    </location>
</feature>
<dbReference type="InterPro" id="IPR014751">
    <property type="entry name" value="XRCC4-like_C"/>
</dbReference>
<keyword evidence="10" id="KW-1185">Reference proteome</keyword>
<dbReference type="Gene3D" id="1.20.5.370">
    <property type="match status" value="1"/>
</dbReference>
<dbReference type="InterPro" id="IPR038051">
    <property type="entry name" value="XRCC4-like_N_sf"/>
</dbReference>
<proteinExistence type="predicted"/>
<keyword evidence="4" id="KW-0539">Nucleus</keyword>
<dbReference type="InterPro" id="IPR006768">
    <property type="entry name" value="Cwf19-like_C_dom-1"/>
</dbReference>